<proteinExistence type="predicted"/>
<name>A0A7Y8CIX1_9PSED</name>
<organism evidence="1 2">
    <name type="scientific">Pseudomonas gingeri</name>
    <dbReference type="NCBI Taxonomy" id="117681"/>
    <lineage>
        <taxon>Bacteria</taxon>
        <taxon>Pseudomonadati</taxon>
        <taxon>Pseudomonadota</taxon>
        <taxon>Gammaproteobacteria</taxon>
        <taxon>Pseudomonadales</taxon>
        <taxon>Pseudomonadaceae</taxon>
        <taxon>Pseudomonas</taxon>
    </lineage>
</organism>
<accession>A0A7Y8CIX1</accession>
<reference evidence="1 2" key="1">
    <citation type="submission" date="2020-04" db="EMBL/GenBank/DDBJ databases">
        <title>Molecular characterization of pseudomonads from Agaricus bisporus reveal novel blotch 2 pathogens in Western Europe.</title>
        <authorList>
            <person name="Taparia T."/>
            <person name="Krijger M."/>
            <person name="Haynes E."/>
            <person name="Elpinstone J.G."/>
            <person name="Noble R."/>
            <person name="Van Der Wolf J."/>
        </authorList>
    </citation>
    <scope>NUCLEOTIDE SEQUENCE [LARGE SCALE GENOMIC DNA]</scope>
    <source>
        <strain evidence="1 2">IPO3737</strain>
    </source>
</reference>
<comment type="caution">
    <text evidence="1">The sequence shown here is derived from an EMBL/GenBank/DDBJ whole genome shotgun (WGS) entry which is preliminary data.</text>
</comment>
<dbReference type="Proteomes" id="UP000520592">
    <property type="component" value="Unassembled WGS sequence"/>
</dbReference>
<sequence length="86" mass="9352">MNIEITEGRAGHGWIVHMDDQAVNFNSLEQATAFVDQLKARIEAPHVWPVAAGREVCIGCLSPCALMATDNGRLSHPPGMANREAR</sequence>
<evidence type="ECO:0000313" key="1">
    <source>
        <dbReference type="EMBL" id="NWC32391.1"/>
    </source>
</evidence>
<dbReference type="RefSeq" id="WP_177060859.1">
    <property type="nucleotide sequence ID" value="NZ_JACAPS010000035.1"/>
</dbReference>
<protein>
    <submittedName>
        <fullName evidence="1">Uncharacterized protein</fullName>
    </submittedName>
</protein>
<evidence type="ECO:0000313" key="2">
    <source>
        <dbReference type="Proteomes" id="UP000520592"/>
    </source>
</evidence>
<dbReference type="AlphaFoldDB" id="A0A7Y8CIX1"/>
<dbReference type="EMBL" id="JACAQD010000010">
    <property type="protein sequence ID" value="NWC32391.1"/>
    <property type="molecule type" value="Genomic_DNA"/>
</dbReference>
<gene>
    <name evidence="1" type="ORF">HX876_08315</name>
</gene>